<name>A0ABW0LXK9_9BACL</name>
<dbReference type="Proteomes" id="UP001596105">
    <property type="component" value="Unassembled WGS sequence"/>
</dbReference>
<sequence>MLAGRTIKEIGQSSFISEIAVKKHLGHVYQKLGVKNKVELMAKWLEGPRPE</sequence>
<accession>A0ABW0LXK9</accession>
<evidence type="ECO:0000259" key="3">
    <source>
        <dbReference type="PROSITE" id="PS50043"/>
    </source>
</evidence>
<reference evidence="5" key="1">
    <citation type="journal article" date="2019" name="Int. J. Syst. Evol. Microbiol.">
        <title>The Global Catalogue of Microorganisms (GCM) 10K type strain sequencing project: providing services to taxonomists for standard genome sequencing and annotation.</title>
        <authorList>
            <consortium name="The Broad Institute Genomics Platform"/>
            <consortium name="The Broad Institute Genome Sequencing Center for Infectious Disease"/>
            <person name="Wu L."/>
            <person name="Ma J."/>
        </authorList>
    </citation>
    <scope>NUCLEOTIDE SEQUENCE [LARGE SCALE GENOMIC DNA]</scope>
    <source>
        <strain evidence="5">CCUG 57113</strain>
    </source>
</reference>
<comment type="caution">
    <text evidence="4">The sequence shown here is derived from an EMBL/GenBank/DDBJ whole genome shotgun (WGS) entry which is preliminary data.</text>
</comment>
<dbReference type="SUPFAM" id="SSF46894">
    <property type="entry name" value="C-terminal effector domain of the bipartite response regulators"/>
    <property type="match status" value="1"/>
</dbReference>
<evidence type="ECO:0000313" key="4">
    <source>
        <dbReference type="EMBL" id="MFC5469306.1"/>
    </source>
</evidence>
<keyword evidence="5" id="KW-1185">Reference proteome</keyword>
<evidence type="ECO:0000256" key="1">
    <source>
        <dbReference type="ARBA" id="ARBA00023015"/>
    </source>
</evidence>
<keyword evidence="2" id="KW-0804">Transcription</keyword>
<dbReference type="InterPro" id="IPR000792">
    <property type="entry name" value="Tscrpt_reg_LuxR_C"/>
</dbReference>
<dbReference type="PROSITE" id="PS50043">
    <property type="entry name" value="HTH_LUXR_2"/>
    <property type="match status" value="1"/>
</dbReference>
<dbReference type="Pfam" id="PF00196">
    <property type="entry name" value="GerE"/>
    <property type="match status" value="1"/>
</dbReference>
<dbReference type="RefSeq" id="WP_378082277.1">
    <property type="nucleotide sequence ID" value="NZ_JBHSMH010000030.1"/>
</dbReference>
<dbReference type="InterPro" id="IPR036388">
    <property type="entry name" value="WH-like_DNA-bd_sf"/>
</dbReference>
<dbReference type="EMBL" id="JBHSMH010000030">
    <property type="protein sequence ID" value="MFC5469306.1"/>
    <property type="molecule type" value="Genomic_DNA"/>
</dbReference>
<evidence type="ECO:0000256" key="2">
    <source>
        <dbReference type="ARBA" id="ARBA00023163"/>
    </source>
</evidence>
<dbReference type="Gene3D" id="1.10.10.10">
    <property type="entry name" value="Winged helix-like DNA-binding domain superfamily/Winged helix DNA-binding domain"/>
    <property type="match status" value="1"/>
</dbReference>
<gene>
    <name evidence="4" type="ORF">ACFPPD_11290</name>
</gene>
<protein>
    <submittedName>
        <fullName evidence="4">Response regulator transcription factor</fullName>
    </submittedName>
</protein>
<keyword evidence="1" id="KW-0805">Transcription regulation</keyword>
<proteinExistence type="predicted"/>
<organism evidence="4 5">
    <name type="scientific">Cohnella suwonensis</name>
    <dbReference type="NCBI Taxonomy" id="696072"/>
    <lineage>
        <taxon>Bacteria</taxon>
        <taxon>Bacillati</taxon>
        <taxon>Bacillota</taxon>
        <taxon>Bacilli</taxon>
        <taxon>Bacillales</taxon>
        <taxon>Paenibacillaceae</taxon>
        <taxon>Cohnella</taxon>
    </lineage>
</organism>
<evidence type="ECO:0000313" key="5">
    <source>
        <dbReference type="Proteomes" id="UP001596105"/>
    </source>
</evidence>
<dbReference type="SMART" id="SM00421">
    <property type="entry name" value="HTH_LUXR"/>
    <property type="match status" value="1"/>
</dbReference>
<dbReference type="InterPro" id="IPR016032">
    <property type="entry name" value="Sig_transdc_resp-reg_C-effctor"/>
</dbReference>
<feature type="domain" description="HTH luxR-type" evidence="3">
    <location>
        <begin position="1"/>
        <end position="48"/>
    </location>
</feature>